<feature type="domain" description="Ketoreductase (KR)" evidence="1">
    <location>
        <begin position="129"/>
        <end position="187"/>
    </location>
</feature>
<dbReference type="AlphaFoldDB" id="A0A2P6VKG0"/>
<dbReference type="EMBL" id="LHPF02000004">
    <property type="protein sequence ID" value="PSC74591.1"/>
    <property type="molecule type" value="Genomic_DNA"/>
</dbReference>
<dbReference type="Pfam" id="PF08659">
    <property type="entry name" value="KR"/>
    <property type="match status" value="1"/>
</dbReference>
<accession>A0A2P6VKG0</accession>
<sequence>MGLTRASIAAPFVLKLPTKAALDCHLVCNSGLLELHSTRAPSSVAAGGPFYLVMTVAAGPVLPSREVDEVRLATSSRLALRAGDIPGVDMYGHTLQGLVWNMPRLVVRKPDASLAARGVSTAAAKHLDGAVIITGGLGALGALASAWLCGTSSQSDLWLLGRSGRASGETLAQLVHSVRQVTCAKADNLQARYMAPSTCCQDA</sequence>
<protein>
    <submittedName>
        <fullName evidence="2">Polyketide synthase isoform B</fullName>
    </submittedName>
</protein>
<evidence type="ECO:0000313" key="2">
    <source>
        <dbReference type="EMBL" id="PSC74591.1"/>
    </source>
</evidence>
<dbReference type="InterPro" id="IPR013968">
    <property type="entry name" value="PKS_KR"/>
</dbReference>
<organism evidence="2 3">
    <name type="scientific">Micractinium conductrix</name>
    <dbReference type="NCBI Taxonomy" id="554055"/>
    <lineage>
        <taxon>Eukaryota</taxon>
        <taxon>Viridiplantae</taxon>
        <taxon>Chlorophyta</taxon>
        <taxon>core chlorophytes</taxon>
        <taxon>Trebouxiophyceae</taxon>
        <taxon>Chlorellales</taxon>
        <taxon>Chlorellaceae</taxon>
        <taxon>Chlorella clade</taxon>
        <taxon>Micractinium</taxon>
    </lineage>
</organism>
<gene>
    <name evidence="2" type="ORF">C2E20_2119</name>
</gene>
<dbReference type="Gene3D" id="3.40.50.720">
    <property type="entry name" value="NAD(P)-binding Rossmann-like Domain"/>
    <property type="match status" value="1"/>
</dbReference>
<proteinExistence type="predicted"/>
<name>A0A2P6VKG0_9CHLO</name>
<comment type="caution">
    <text evidence="2">The sequence shown here is derived from an EMBL/GenBank/DDBJ whole genome shotgun (WGS) entry which is preliminary data.</text>
</comment>
<keyword evidence="3" id="KW-1185">Reference proteome</keyword>
<evidence type="ECO:0000313" key="3">
    <source>
        <dbReference type="Proteomes" id="UP000239649"/>
    </source>
</evidence>
<dbReference type="Proteomes" id="UP000239649">
    <property type="component" value="Unassembled WGS sequence"/>
</dbReference>
<evidence type="ECO:0000259" key="1">
    <source>
        <dbReference type="Pfam" id="PF08659"/>
    </source>
</evidence>
<dbReference type="OrthoDB" id="514228at2759"/>
<reference evidence="2 3" key="1">
    <citation type="journal article" date="2018" name="Plant J.">
        <title>Genome sequences of Chlorella sorokiniana UTEX 1602 and Micractinium conductrix SAG 241.80: implications to maltose excretion by a green alga.</title>
        <authorList>
            <person name="Arriola M.B."/>
            <person name="Velmurugan N."/>
            <person name="Zhang Y."/>
            <person name="Plunkett M.H."/>
            <person name="Hondzo H."/>
            <person name="Barney B.M."/>
        </authorList>
    </citation>
    <scope>NUCLEOTIDE SEQUENCE [LARGE SCALE GENOMIC DNA]</scope>
    <source>
        <strain evidence="2 3">SAG 241.80</strain>
    </source>
</reference>